<dbReference type="Proteomes" id="UP000821845">
    <property type="component" value="Chromosome 6"/>
</dbReference>
<comment type="caution">
    <text evidence="1">The sequence shown here is derived from an EMBL/GenBank/DDBJ whole genome shotgun (WGS) entry which is preliminary data.</text>
</comment>
<name>A0ACB7S1K4_HYAAI</name>
<gene>
    <name evidence="1" type="ORF">HPB50_005545</name>
</gene>
<proteinExistence type="predicted"/>
<dbReference type="EMBL" id="CM023486">
    <property type="protein sequence ID" value="KAH6927528.1"/>
    <property type="molecule type" value="Genomic_DNA"/>
</dbReference>
<reference evidence="1" key="1">
    <citation type="submission" date="2020-05" db="EMBL/GenBank/DDBJ databases">
        <title>Large-scale comparative analyses of tick genomes elucidate their genetic diversity and vector capacities.</title>
        <authorList>
            <person name="Jia N."/>
            <person name="Wang J."/>
            <person name="Shi W."/>
            <person name="Du L."/>
            <person name="Sun Y."/>
            <person name="Zhan W."/>
            <person name="Jiang J."/>
            <person name="Wang Q."/>
            <person name="Zhang B."/>
            <person name="Ji P."/>
            <person name="Sakyi L.B."/>
            <person name="Cui X."/>
            <person name="Yuan T."/>
            <person name="Jiang B."/>
            <person name="Yang W."/>
            <person name="Lam T.T.-Y."/>
            <person name="Chang Q."/>
            <person name="Ding S."/>
            <person name="Wang X."/>
            <person name="Zhu J."/>
            <person name="Ruan X."/>
            <person name="Zhao L."/>
            <person name="Wei J."/>
            <person name="Que T."/>
            <person name="Du C."/>
            <person name="Cheng J."/>
            <person name="Dai P."/>
            <person name="Han X."/>
            <person name="Huang E."/>
            <person name="Gao Y."/>
            <person name="Liu J."/>
            <person name="Shao H."/>
            <person name="Ye R."/>
            <person name="Li L."/>
            <person name="Wei W."/>
            <person name="Wang X."/>
            <person name="Wang C."/>
            <person name="Yang T."/>
            <person name="Huo Q."/>
            <person name="Li W."/>
            <person name="Guo W."/>
            <person name="Chen H."/>
            <person name="Zhou L."/>
            <person name="Ni X."/>
            <person name="Tian J."/>
            <person name="Zhou Y."/>
            <person name="Sheng Y."/>
            <person name="Liu T."/>
            <person name="Pan Y."/>
            <person name="Xia L."/>
            <person name="Li J."/>
            <person name="Zhao F."/>
            <person name="Cao W."/>
        </authorList>
    </citation>
    <scope>NUCLEOTIDE SEQUENCE</scope>
    <source>
        <strain evidence="1">Hyas-2018</strain>
    </source>
</reference>
<accession>A0ACB7S1K4</accession>
<organism evidence="1 2">
    <name type="scientific">Hyalomma asiaticum</name>
    <name type="common">Tick</name>
    <dbReference type="NCBI Taxonomy" id="266040"/>
    <lineage>
        <taxon>Eukaryota</taxon>
        <taxon>Metazoa</taxon>
        <taxon>Ecdysozoa</taxon>
        <taxon>Arthropoda</taxon>
        <taxon>Chelicerata</taxon>
        <taxon>Arachnida</taxon>
        <taxon>Acari</taxon>
        <taxon>Parasitiformes</taxon>
        <taxon>Ixodida</taxon>
        <taxon>Ixodoidea</taxon>
        <taxon>Ixodidae</taxon>
        <taxon>Hyalomminae</taxon>
        <taxon>Hyalomma</taxon>
    </lineage>
</organism>
<keyword evidence="2" id="KW-1185">Reference proteome</keyword>
<evidence type="ECO:0000313" key="1">
    <source>
        <dbReference type="EMBL" id="KAH6927528.1"/>
    </source>
</evidence>
<protein>
    <submittedName>
        <fullName evidence="1">Uncharacterized protein</fullName>
    </submittedName>
</protein>
<sequence>MGLIGKQAQPPYLYLNFQVAVGLASTFARCSWLRWFFGPGSSSFARHYSSVFEHLPYDAAVRDVNRDLKFQCLSANRTEFVAEAPSATYVWSLNAGENKPREHTALLYTAGDAPDKFFTMIASECTLWVTYDKRYSYPEECDKKHFELCGEGVSLFDKELCGDDDAL</sequence>
<evidence type="ECO:0000313" key="2">
    <source>
        <dbReference type="Proteomes" id="UP000821845"/>
    </source>
</evidence>